<evidence type="ECO:0000313" key="1">
    <source>
        <dbReference type="EMBL" id="KAG0260296.1"/>
    </source>
</evidence>
<name>A0AAD4D2Y8_9FUNG</name>
<evidence type="ECO:0000313" key="2">
    <source>
        <dbReference type="Proteomes" id="UP001194580"/>
    </source>
</evidence>
<proteinExistence type="predicted"/>
<dbReference type="EMBL" id="JAAAIL010002121">
    <property type="protein sequence ID" value="KAG0260296.1"/>
    <property type="molecule type" value="Genomic_DNA"/>
</dbReference>
<comment type="caution">
    <text evidence="1">The sequence shown here is derived from an EMBL/GenBank/DDBJ whole genome shotgun (WGS) entry which is preliminary data.</text>
</comment>
<dbReference type="AlphaFoldDB" id="A0AAD4D2Y8"/>
<keyword evidence="2" id="KW-1185">Reference proteome</keyword>
<protein>
    <submittedName>
        <fullName evidence="1">Uncharacterized protein</fullName>
    </submittedName>
</protein>
<sequence length="126" mass="12357">MALGGAIGAGGKMMVNGGVAIATTAAGTAAGVFKDVIFADGKDGGALGLGLGLGGVSGPNGVVGAGGVVGGDDMAVVIPKLELLRDELDDLVASECLLCGELMIKTIDQPFLADDELELELSWGVQ</sequence>
<organism evidence="1 2">
    <name type="scientific">Linnemannia exigua</name>
    <dbReference type="NCBI Taxonomy" id="604196"/>
    <lineage>
        <taxon>Eukaryota</taxon>
        <taxon>Fungi</taxon>
        <taxon>Fungi incertae sedis</taxon>
        <taxon>Mucoromycota</taxon>
        <taxon>Mortierellomycotina</taxon>
        <taxon>Mortierellomycetes</taxon>
        <taxon>Mortierellales</taxon>
        <taxon>Mortierellaceae</taxon>
        <taxon>Linnemannia</taxon>
    </lineage>
</organism>
<dbReference type="Proteomes" id="UP001194580">
    <property type="component" value="Unassembled WGS sequence"/>
</dbReference>
<accession>A0AAD4D2Y8</accession>
<reference evidence="1" key="1">
    <citation type="journal article" date="2020" name="Fungal Divers.">
        <title>Resolving the Mortierellaceae phylogeny through synthesis of multi-gene phylogenetics and phylogenomics.</title>
        <authorList>
            <person name="Vandepol N."/>
            <person name="Liber J."/>
            <person name="Desiro A."/>
            <person name="Na H."/>
            <person name="Kennedy M."/>
            <person name="Barry K."/>
            <person name="Grigoriev I.V."/>
            <person name="Miller A.N."/>
            <person name="O'Donnell K."/>
            <person name="Stajich J.E."/>
            <person name="Bonito G."/>
        </authorList>
    </citation>
    <scope>NUCLEOTIDE SEQUENCE</scope>
    <source>
        <strain evidence="1">NRRL 28262</strain>
    </source>
</reference>
<gene>
    <name evidence="1" type="ORF">BGZ95_004490</name>
</gene>